<reference evidence="3" key="2">
    <citation type="submission" date="2014-05" db="EMBL/GenBank/DDBJ databases">
        <title>Genome sequencing of Bartonella spp. isolated from human blood.</title>
        <authorList>
            <person name="Raoult D."/>
        </authorList>
    </citation>
    <scope>NUCLEOTIDE SEQUENCE</scope>
    <source>
        <strain evidence="3">MVT06</strain>
    </source>
</reference>
<feature type="signal peptide" evidence="2">
    <location>
        <begin position="1"/>
        <end position="23"/>
    </location>
</feature>
<feature type="compositionally biased region" description="Basic and acidic residues" evidence="1">
    <location>
        <begin position="405"/>
        <end position="430"/>
    </location>
</feature>
<evidence type="ECO:0000256" key="1">
    <source>
        <dbReference type="SAM" id="MobiDB-lite"/>
    </source>
</evidence>
<dbReference type="AlphaFoldDB" id="A0A024LS38"/>
<gene>
    <name evidence="3" type="ORF">BN1046_01479</name>
</gene>
<accession>A0A024LS38</accession>
<dbReference type="EMBL" id="HG977197">
    <property type="protein sequence ID" value="CDP80536.1"/>
    <property type="molecule type" value="Genomic_DNA"/>
</dbReference>
<feature type="region of interest" description="Disordered" evidence="1">
    <location>
        <begin position="388"/>
        <end position="445"/>
    </location>
</feature>
<organism evidence="3">
    <name type="scientific">Bartonella schoenbuchensis</name>
    <dbReference type="NCBI Taxonomy" id="165694"/>
    <lineage>
        <taxon>Bacteria</taxon>
        <taxon>Pseudomonadati</taxon>
        <taxon>Pseudomonadota</taxon>
        <taxon>Alphaproteobacteria</taxon>
        <taxon>Hyphomicrobiales</taxon>
        <taxon>Bartonellaceae</taxon>
        <taxon>Bartonella</taxon>
    </lineage>
</organism>
<proteinExistence type="predicted"/>
<keyword evidence="2" id="KW-0732">Signal</keyword>
<reference evidence="3" key="1">
    <citation type="submission" date="2013-11" db="EMBL/GenBank/DDBJ databases">
        <authorList>
            <person name="GENOMES U."/>
        </authorList>
    </citation>
    <scope>NUCLEOTIDE SEQUENCE</scope>
    <source>
        <strain evidence="3">MVT06</strain>
    </source>
</reference>
<feature type="chain" id="PRO_5001531786" evidence="2">
    <location>
        <begin position="24"/>
        <end position="463"/>
    </location>
</feature>
<protein>
    <submittedName>
        <fullName evidence="3">Chemotaxis protein</fullName>
    </submittedName>
</protein>
<name>A0A024LS38_9HYPH</name>
<evidence type="ECO:0000256" key="2">
    <source>
        <dbReference type="SAM" id="SignalP"/>
    </source>
</evidence>
<sequence precursor="true">MIVKKACGAGLLFFITFTQGIFAQGAGGALQKEESASYAKVGEMFVVQAAPFSKSEKSSVGSEAVLSHPMQLVRSLQNLQDQIVSGQEEVLQKQPQLLREIGEKFLSFNPSIWKDKQNLYALLIYLFNGGNPSVVRVILKSYGQGVIAENIMTGVLAYLSHKQEVFFKTFANLTDEDIQSIPPALFFSIVLSTVGNTIMKDPVLAMKQLDQVRLLSPGTLFEESAIRREIKVATILGQTDLLTLLVRNYASRFGKSPYAKDFWREFGIAIPRIDEKLDDQQLEALISYAPPMVQLMAYMDVSRTALINARMERAQLSAQKALTLAHELNVNDAPARLYYAASLASSVTAHEAEQLLQNISSKDLSEKDRLLFIAAQAVAQKVTSSLVDGQKEVKTQDSTQPQSQKELDTMSKETVSKEVEVVSKEAKEAVEQQNAPSSTSTEINQLIEQAQEKIDEVDKLLGT</sequence>
<evidence type="ECO:0000313" key="3">
    <source>
        <dbReference type="EMBL" id="CDP80536.1"/>
    </source>
</evidence>
<feature type="compositionally biased region" description="Polar residues" evidence="1">
    <location>
        <begin position="432"/>
        <end position="445"/>
    </location>
</feature>